<dbReference type="NCBIfam" id="NF041748">
    <property type="entry name" value="Drt3b"/>
    <property type="match status" value="1"/>
</dbReference>
<reference evidence="2 3" key="1">
    <citation type="submission" date="2016-10" db="EMBL/GenBank/DDBJ databases">
        <authorList>
            <person name="de Groot N.N."/>
        </authorList>
    </citation>
    <scope>NUCLEOTIDE SEQUENCE [LARGE SCALE GENOMIC DNA]</scope>
    <source>
        <strain evidence="2 3">CGMCC 1.6291</strain>
    </source>
</reference>
<sequence length="663" mass="78536">MGRIGRDYSFLLWRPIITDLQPYETPFIFSGYNFFIRYASRKESSLDKITREIFSYKKETIPYHYEAALKDGKKRDLSVIHPATQLNACDFYDKYNYIMLDRCARSSFSLRRPKDVASLSWSPKENQSWGGSYNSLAKDIKKEKIEISDEVAPVFYSYFEYSKFDRLYKFHESEEFMELERRFSRLCELDVSRCFYNIYTHSISWAVKKKQFSKDYRRVRKTFDARFDELMQVMNHKETNGIVVGPEISRVFAEIIFQDIDVAVEKEAEEMSLRRGLDFDIRRYVDDYYIFSNDESKIWKIKEIVESELRSYKLYVNPGKVVFRERPFVTNISVLANNLKDLIDWYFADAMETSQEDIYRQVRYRPRAARDRKVTWKNFLRRYRSLIYETDLSLGSGAAIVFGGIRKRLQQYERFGWCHASVDDEVIALQRFIADMGHVIRFILGASPNVSGLDSALKSLLLLREIGGCCGQSVTNEVDLVIERVFDDLFIDSERPKDGLEFLSLEFCSMLPLRRIIRERRQIDRDLLKHAWIVLINDAERSGEGFPYWPCIAFLYYAQGRDEYYDLKRSVLAYLVRWLRRSRIIDDTSAALAFLDVGGYPDFTVRERSALWRAAHRAYRPGAQIVWADATEYTERPKAWFVNWNLEVNIRQELEKKPVDRNY</sequence>
<dbReference type="AlphaFoldDB" id="A0A1H8UX75"/>
<dbReference type="RefSeq" id="WP_091645388.1">
    <property type="nucleotide sequence ID" value="NZ_FOEG01000008.1"/>
</dbReference>
<keyword evidence="2" id="KW-0808">Transferase</keyword>
<name>A0A1H8UX75_9GAMM</name>
<accession>A0A1H8UX75</accession>
<dbReference type="GO" id="GO:0003964">
    <property type="term" value="F:RNA-directed DNA polymerase activity"/>
    <property type="evidence" value="ECO:0007669"/>
    <property type="project" value="UniProtKB-KW"/>
</dbReference>
<dbReference type="EMBL" id="FOEG01000008">
    <property type="protein sequence ID" value="SEP07554.1"/>
    <property type="molecule type" value="Genomic_DNA"/>
</dbReference>
<keyword evidence="2" id="KW-0548">Nucleotidyltransferase</keyword>
<organism evidence="2 3">
    <name type="scientific">Aquisalimonas asiatica</name>
    <dbReference type="NCBI Taxonomy" id="406100"/>
    <lineage>
        <taxon>Bacteria</taxon>
        <taxon>Pseudomonadati</taxon>
        <taxon>Pseudomonadota</taxon>
        <taxon>Gammaproteobacteria</taxon>
        <taxon>Chromatiales</taxon>
        <taxon>Ectothiorhodospiraceae</taxon>
        <taxon>Aquisalimonas</taxon>
    </lineage>
</organism>
<keyword evidence="3" id="KW-1185">Reference proteome</keyword>
<feature type="domain" description="Reverse transcriptase" evidence="1">
    <location>
        <begin position="1"/>
        <end position="334"/>
    </location>
</feature>
<dbReference type="CDD" id="cd01646">
    <property type="entry name" value="RT_Bac_retron_I"/>
    <property type="match status" value="1"/>
</dbReference>
<dbReference type="STRING" id="406100.SAMN04488052_108115"/>
<keyword evidence="2" id="KW-0695">RNA-directed DNA polymerase</keyword>
<protein>
    <submittedName>
        <fullName evidence="2">Reverse transcriptase (RNA-dependent DNA polymerase)</fullName>
    </submittedName>
</protein>
<gene>
    <name evidence="2" type="ORF">SAMN04488052_108115</name>
</gene>
<proteinExistence type="predicted"/>
<evidence type="ECO:0000313" key="2">
    <source>
        <dbReference type="EMBL" id="SEP07554.1"/>
    </source>
</evidence>
<dbReference type="Proteomes" id="UP000199657">
    <property type="component" value="Unassembled WGS sequence"/>
</dbReference>
<dbReference type="PROSITE" id="PS50878">
    <property type="entry name" value="RT_POL"/>
    <property type="match status" value="1"/>
</dbReference>
<dbReference type="Pfam" id="PF00078">
    <property type="entry name" value="RVT_1"/>
    <property type="match status" value="1"/>
</dbReference>
<dbReference type="InterPro" id="IPR000477">
    <property type="entry name" value="RT_dom"/>
</dbReference>
<evidence type="ECO:0000259" key="1">
    <source>
        <dbReference type="PROSITE" id="PS50878"/>
    </source>
</evidence>
<dbReference type="InterPro" id="IPR043502">
    <property type="entry name" value="DNA/RNA_pol_sf"/>
</dbReference>
<dbReference type="SUPFAM" id="SSF56672">
    <property type="entry name" value="DNA/RNA polymerases"/>
    <property type="match status" value="1"/>
</dbReference>
<evidence type="ECO:0000313" key="3">
    <source>
        <dbReference type="Proteomes" id="UP000199657"/>
    </source>
</evidence>